<accession>A0ABQ9XVN6</accession>
<reference evidence="1 2" key="1">
    <citation type="journal article" date="2022" name="bioRxiv">
        <title>Genomics of Preaxostyla Flagellates Illuminates Evolutionary Transitions and the Path Towards Mitochondrial Loss.</title>
        <authorList>
            <person name="Novak L.V.F."/>
            <person name="Treitli S.C."/>
            <person name="Pyrih J."/>
            <person name="Halakuc P."/>
            <person name="Pipaliya S.V."/>
            <person name="Vacek V."/>
            <person name="Brzon O."/>
            <person name="Soukal P."/>
            <person name="Eme L."/>
            <person name="Dacks J.B."/>
            <person name="Karnkowska A."/>
            <person name="Elias M."/>
            <person name="Hampl V."/>
        </authorList>
    </citation>
    <scope>NUCLEOTIDE SEQUENCE [LARGE SCALE GENOMIC DNA]</scope>
    <source>
        <strain evidence="1">NAU3</strain>
        <tissue evidence="1">Gut</tissue>
    </source>
</reference>
<name>A0ABQ9XVN6_9EUKA</name>
<evidence type="ECO:0000313" key="1">
    <source>
        <dbReference type="EMBL" id="KAK2955538.1"/>
    </source>
</evidence>
<proteinExistence type="predicted"/>
<gene>
    <name evidence="1" type="ORF">BLNAU_9586</name>
</gene>
<sequence>MMSTLLLTTAPFGDLHSVRELYRSVGQSSCHCEDTSTESYAASDCESIEWLNIPTGFDSALALQINQPVVMDKCDKHSPFSKDMSGFLSEHATDVCFDICNVATLIRDLTPANATSDMFGSETLRDCAWGMLSPIPAEVSVNLEFVKRVVSLGSVSNVMEMVRFGMLDIVIRGVSESLFLEDYENGICVIGILLRSICGFGKQQEMVDHDFSRLLSRTGSP</sequence>
<keyword evidence="2" id="KW-1185">Reference proteome</keyword>
<dbReference type="EMBL" id="JARBJD010000066">
    <property type="protein sequence ID" value="KAK2955538.1"/>
    <property type="molecule type" value="Genomic_DNA"/>
</dbReference>
<organism evidence="1 2">
    <name type="scientific">Blattamonas nauphoetae</name>
    <dbReference type="NCBI Taxonomy" id="2049346"/>
    <lineage>
        <taxon>Eukaryota</taxon>
        <taxon>Metamonada</taxon>
        <taxon>Preaxostyla</taxon>
        <taxon>Oxymonadida</taxon>
        <taxon>Blattamonas</taxon>
    </lineage>
</organism>
<protein>
    <submittedName>
        <fullName evidence="1">Uncharacterized protein</fullName>
    </submittedName>
</protein>
<dbReference type="Proteomes" id="UP001281761">
    <property type="component" value="Unassembled WGS sequence"/>
</dbReference>
<evidence type="ECO:0000313" key="2">
    <source>
        <dbReference type="Proteomes" id="UP001281761"/>
    </source>
</evidence>
<comment type="caution">
    <text evidence="1">The sequence shown here is derived from an EMBL/GenBank/DDBJ whole genome shotgun (WGS) entry which is preliminary data.</text>
</comment>